<evidence type="ECO:0000313" key="1">
    <source>
        <dbReference type="EMBL" id="EEU42543.1"/>
    </source>
</evidence>
<organism evidence="1 2">
    <name type="scientific">Fusarium vanettenii (strain ATCC MYA-4622 / CBS 123669 / FGSC 9596 / NRRL 45880 / 77-13-4)</name>
    <name type="common">Fusarium solani subsp. pisi</name>
    <dbReference type="NCBI Taxonomy" id="660122"/>
    <lineage>
        <taxon>Eukaryota</taxon>
        <taxon>Fungi</taxon>
        <taxon>Dikarya</taxon>
        <taxon>Ascomycota</taxon>
        <taxon>Pezizomycotina</taxon>
        <taxon>Sordariomycetes</taxon>
        <taxon>Hypocreomycetidae</taxon>
        <taxon>Hypocreales</taxon>
        <taxon>Nectriaceae</taxon>
        <taxon>Fusarium</taxon>
        <taxon>Fusarium solani species complex</taxon>
        <taxon>Fusarium vanettenii</taxon>
    </lineage>
</organism>
<dbReference type="KEGG" id="nhe:NECHADRAFT_80180"/>
<dbReference type="InParanoid" id="C7Z1B8"/>
<proteinExistence type="predicted"/>
<dbReference type="EMBL" id="GG698905">
    <property type="protein sequence ID" value="EEU42543.1"/>
    <property type="molecule type" value="Genomic_DNA"/>
</dbReference>
<gene>
    <name evidence="1" type="ORF">NECHADRAFT_80180</name>
</gene>
<dbReference type="GeneID" id="9671860"/>
<dbReference type="RefSeq" id="XP_003048256.1">
    <property type="nucleotide sequence ID" value="XM_003048210.1"/>
</dbReference>
<dbReference type="HOGENOM" id="CLU_1082172_0_0_1"/>
<dbReference type="AlphaFoldDB" id="C7Z1B8"/>
<reference evidence="1 2" key="1">
    <citation type="journal article" date="2009" name="PLoS Genet.">
        <title>The genome of Nectria haematococca: contribution of supernumerary chromosomes to gene expansion.</title>
        <authorList>
            <person name="Coleman J.J."/>
            <person name="Rounsley S.D."/>
            <person name="Rodriguez-Carres M."/>
            <person name="Kuo A."/>
            <person name="Wasmann C.C."/>
            <person name="Grimwood J."/>
            <person name="Schmutz J."/>
            <person name="Taga M."/>
            <person name="White G.J."/>
            <person name="Zhou S."/>
            <person name="Schwartz D.C."/>
            <person name="Freitag M."/>
            <person name="Ma L.J."/>
            <person name="Danchin E.G."/>
            <person name="Henrissat B."/>
            <person name="Coutinho P.M."/>
            <person name="Nelson D.R."/>
            <person name="Straney D."/>
            <person name="Napoli C.A."/>
            <person name="Barker B.M."/>
            <person name="Gribskov M."/>
            <person name="Rep M."/>
            <person name="Kroken S."/>
            <person name="Molnar I."/>
            <person name="Rensing C."/>
            <person name="Kennell J.C."/>
            <person name="Zamora J."/>
            <person name="Farman M.L."/>
            <person name="Selker E.U."/>
            <person name="Salamov A."/>
            <person name="Shapiro H."/>
            <person name="Pangilinan J."/>
            <person name="Lindquist E."/>
            <person name="Lamers C."/>
            <person name="Grigoriev I.V."/>
            <person name="Geiser D.M."/>
            <person name="Covert S.F."/>
            <person name="Temporini E."/>
            <person name="Vanetten H.D."/>
        </authorList>
    </citation>
    <scope>NUCLEOTIDE SEQUENCE [LARGE SCALE GENOMIC DNA]</scope>
    <source>
        <strain evidence="2">ATCC MYA-4622 / CBS 123669 / FGSC 9596 / NRRL 45880 / 77-13-4</strain>
    </source>
</reference>
<keyword evidence="2" id="KW-1185">Reference proteome</keyword>
<sequence length="257" mass="28010">MDQAEAEAVNRPSLPVIWEAKGPTGEAAGLGEVERRDSGTRFLARALLSRTWSVHCEQEASRRLVGSQRFLRSEESNIIHELHVRQQSVRLKHDCAVPACFRASRIKSFADLHRDNLRCQVAATWRKGVRHSGTSFARRSHVMTCESELAGVPDPSHGPKRGGAVLKQRSIIGSEPISIIPLVSCAMGFEHHGEDEIVVNLVDHAPGAGAGAQGECFGTSRTEISRLSSTSVVWLLGKFMLGVTPGTVRRNGDGKFT</sequence>
<protein>
    <submittedName>
        <fullName evidence="1">Uncharacterized protein</fullName>
    </submittedName>
</protein>
<evidence type="ECO:0000313" key="2">
    <source>
        <dbReference type="Proteomes" id="UP000005206"/>
    </source>
</evidence>
<name>C7Z1B8_FUSV7</name>
<dbReference type="VEuPathDB" id="FungiDB:NECHADRAFT_80180"/>
<accession>C7Z1B8</accession>
<dbReference type="Proteomes" id="UP000005206">
    <property type="component" value="Chromosome 5"/>
</dbReference>